<gene>
    <name evidence="2" type="ORF">CAMP_LOCUS18246</name>
</gene>
<evidence type="ECO:0000256" key="1">
    <source>
        <dbReference type="SAM" id="SignalP"/>
    </source>
</evidence>
<sequence length="90" mass="10774">MKFIFFLVIDILEVSNIFCEQNPIVPVYKPRENHEKYVNSTNIYSRGDSDEFIKYILYSHKSDLTSSEWIDNRKKGQYRWRSSSNLTSKD</sequence>
<dbReference type="EMBL" id="CANHGI010000006">
    <property type="protein sequence ID" value="CAI5455609.1"/>
    <property type="molecule type" value="Genomic_DNA"/>
</dbReference>
<evidence type="ECO:0000313" key="2">
    <source>
        <dbReference type="EMBL" id="CAI5455609.1"/>
    </source>
</evidence>
<feature type="signal peptide" evidence="1">
    <location>
        <begin position="1"/>
        <end position="19"/>
    </location>
</feature>
<keyword evidence="3" id="KW-1185">Reference proteome</keyword>
<keyword evidence="1" id="KW-0732">Signal</keyword>
<evidence type="ECO:0000313" key="3">
    <source>
        <dbReference type="Proteomes" id="UP001152747"/>
    </source>
</evidence>
<reference evidence="2" key="1">
    <citation type="submission" date="2022-11" db="EMBL/GenBank/DDBJ databases">
        <authorList>
            <person name="Kikuchi T."/>
        </authorList>
    </citation>
    <scope>NUCLEOTIDE SEQUENCE</scope>
    <source>
        <strain evidence="2">PS1010</strain>
    </source>
</reference>
<proteinExistence type="predicted"/>
<name>A0A9P1J641_9PELO</name>
<accession>A0A9P1J641</accession>
<dbReference type="AlphaFoldDB" id="A0A9P1J641"/>
<dbReference type="Proteomes" id="UP001152747">
    <property type="component" value="Unassembled WGS sequence"/>
</dbReference>
<comment type="caution">
    <text evidence="2">The sequence shown here is derived from an EMBL/GenBank/DDBJ whole genome shotgun (WGS) entry which is preliminary data.</text>
</comment>
<protein>
    <submittedName>
        <fullName evidence="2">Uncharacterized protein</fullName>
    </submittedName>
</protein>
<feature type="chain" id="PRO_5040316174" evidence="1">
    <location>
        <begin position="20"/>
        <end position="90"/>
    </location>
</feature>
<organism evidence="2 3">
    <name type="scientific">Caenorhabditis angaria</name>
    <dbReference type="NCBI Taxonomy" id="860376"/>
    <lineage>
        <taxon>Eukaryota</taxon>
        <taxon>Metazoa</taxon>
        <taxon>Ecdysozoa</taxon>
        <taxon>Nematoda</taxon>
        <taxon>Chromadorea</taxon>
        <taxon>Rhabditida</taxon>
        <taxon>Rhabditina</taxon>
        <taxon>Rhabditomorpha</taxon>
        <taxon>Rhabditoidea</taxon>
        <taxon>Rhabditidae</taxon>
        <taxon>Peloderinae</taxon>
        <taxon>Caenorhabditis</taxon>
    </lineage>
</organism>